<dbReference type="PANTHER" id="PTHR42916">
    <property type="entry name" value="2-SUCCINYL-5-ENOLPYRUVYL-6-HYDROXY-3-CYCLOHEXENE-1-CARBOXYLATE SYNTHASE"/>
    <property type="match status" value="1"/>
</dbReference>
<comment type="pathway">
    <text evidence="3">Quinol/quinone metabolism; menaquinone biosynthesis.</text>
</comment>
<dbReference type="HAMAP" id="MF_01660">
    <property type="entry name" value="MenH"/>
    <property type="match status" value="1"/>
</dbReference>
<comment type="similarity">
    <text evidence="3">Belongs to the AB hydrolase superfamily. MenH family.</text>
</comment>
<comment type="subunit">
    <text evidence="3">Monomer.</text>
</comment>
<dbReference type="SUPFAM" id="SSF53474">
    <property type="entry name" value="alpha/beta-Hydrolases"/>
    <property type="match status" value="1"/>
</dbReference>
<evidence type="ECO:0000256" key="2">
    <source>
        <dbReference type="ARBA" id="ARBA00023239"/>
    </source>
</evidence>
<dbReference type="InterPro" id="IPR000073">
    <property type="entry name" value="AB_hydrolase_1"/>
</dbReference>
<name>A0A1W6TPS7_VIBAL</name>
<organism evidence="5">
    <name type="scientific">Vibrio alginolyticus</name>
    <dbReference type="NCBI Taxonomy" id="663"/>
    <lineage>
        <taxon>Bacteria</taxon>
        <taxon>Pseudomonadati</taxon>
        <taxon>Pseudomonadota</taxon>
        <taxon>Gammaproteobacteria</taxon>
        <taxon>Vibrionales</taxon>
        <taxon>Vibrionaceae</taxon>
        <taxon>Vibrio</taxon>
    </lineage>
</organism>
<dbReference type="GO" id="GO:0009234">
    <property type="term" value="P:menaquinone biosynthetic process"/>
    <property type="evidence" value="ECO:0007669"/>
    <property type="project" value="UniProtKB-UniRule"/>
</dbReference>
<comment type="catalytic activity">
    <reaction evidence="3">
        <text>5-enolpyruvoyl-6-hydroxy-2-succinyl-cyclohex-3-ene-1-carboxylate = (1R,6R)-6-hydroxy-2-succinyl-cyclohexa-2,4-diene-1-carboxylate + pyruvate</text>
        <dbReference type="Rhea" id="RHEA:25597"/>
        <dbReference type="ChEBI" id="CHEBI:15361"/>
        <dbReference type="ChEBI" id="CHEBI:58689"/>
        <dbReference type="ChEBI" id="CHEBI:58818"/>
        <dbReference type="EC" id="4.2.99.20"/>
    </reaction>
</comment>
<comment type="pathway">
    <text evidence="3">Quinol/quinone metabolism; 1,4-dihydroxy-2-naphthoate biosynthesis; 1,4-dihydroxy-2-naphthoate from chorismate: step 3/7.</text>
</comment>
<sequence>MLYFERFPVLEKHQSRTLPTLVFLHGLLGSGADWLACLNALPEYERVTVDLPGHGRSQSIFCCDLNDCCKLLGSTLSLLFPSQQPLILIGYSMGGRIAMHGIAHQCFPDLNIAGAIIEGGNFGLQTESEKQVRLENDARWAMRFKTEPLERVLNDWYQQAVFSSLNHEQRQTFIAKRSDNLGSAVANMLMATSLAKQAYLLPSLQKQNIPVYYLCGEKDQKFSQLAQRSGLAYRQVEGAGHNVHQEQPKQFAIHTKQIIQSHFGESNENNGNHHG</sequence>
<dbReference type="GO" id="GO:0070205">
    <property type="term" value="F:2-succinyl-6-hydroxy-2,4-cyclohexadiene-1-carboxylate synthase activity"/>
    <property type="evidence" value="ECO:0007669"/>
    <property type="project" value="UniProtKB-UniRule"/>
</dbReference>
<keyword evidence="1 3" id="KW-0474">Menaquinone biosynthesis</keyword>
<dbReference type="EC" id="4.2.99.20" evidence="3"/>
<dbReference type="RefSeq" id="WP_054730126.1">
    <property type="nucleotide sequence ID" value="NZ_CP017889.1"/>
</dbReference>
<dbReference type="Gene3D" id="3.40.50.1820">
    <property type="entry name" value="alpha/beta hydrolase"/>
    <property type="match status" value="1"/>
</dbReference>
<evidence type="ECO:0000313" key="5">
    <source>
        <dbReference type="EMBL" id="ARP17797.1"/>
    </source>
</evidence>
<comment type="function">
    <text evidence="3">Catalyzes a proton abstraction reaction that results in 2,5-elimination of pyruvate from 2-succinyl-5-enolpyruvyl-6-hydroxy-3-cyclohexene-1-carboxylate (SEPHCHC) and the formation of 2-succinyl-6-hydroxy-2,4-cyclohexadiene-1-carboxylate (SHCHC).</text>
</comment>
<gene>
    <name evidence="3 5" type="primary">menH</name>
    <name evidence="5" type="ORF">K05K4_09500</name>
</gene>
<dbReference type="AlphaFoldDB" id="A0A1W6TPS7"/>
<evidence type="ECO:0000256" key="3">
    <source>
        <dbReference type="HAMAP-Rule" id="MF_01660"/>
    </source>
</evidence>
<accession>A0A1W6TPS7</accession>
<evidence type="ECO:0000256" key="1">
    <source>
        <dbReference type="ARBA" id="ARBA00022428"/>
    </source>
</evidence>
<protein>
    <recommendedName>
        <fullName evidence="3">Putative 2-succinyl-6-hydroxy-2,4-cyclohexadiene-1-carboxylate synthase</fullName>
        <shortName evidence="3">SHCHC synthase</shortName>
        <ecNumber evidence="3">4.2.99.20</ecNumber>
    </recommendedName>
</protein>
<proteinExistence type="inferred from homology"/>
<evidence type="ECO:0000259" key="4">
    <source>
        <dbReference type="Pfam" id="PF12697"/>
    </source>
</evidence>
<dbReference type="PANTHER" id="PTHR42916:SF1">
    <property type="entry name" value="PROTEIN PHYLLO, CHLOROPLASTIC"/>
    <property type="match status" value="1"/>
</dbReference>
<dbReference type="InterPro" id="IPR022485">
    <property type="entry name" value="SHCHC_synthase_MenH"/>
</dbReference>
<dbReference type="EMBL" id="CP017902">
    <property type="protein sequence ID" value="ARP17797.1"/>
    <property type="molecule type" value="Genomic_DNA"/>
</dbReference>
<dbReference type="UniPathway" id="UPA00079"/>
<dbReference type="UniPathway" id="UPA01057">
    <property type="reaction ID" value="UER00900"/>
</dbReference>
<reference evidence="5" key="1">
    <citation type="submission" date="2016-10" db="EMBL/GenBank/DDBJ databases">
        <title>The High Quality Genome of Vibrio alginolyticus K01M1.</title>
        <authorList>
            <person name="Wendling C."/>
            <person name="Chibani C.M."/>
            <person name="Hertel R."/>
            <person name="Sproer C."/>
            <person name="Bunk B."/>
            <person name="Overmann J."/>
            <person name="Roth O."/>
            <person name="Liesegang H."/>
        </authorList>
    </citation>
    <scope>NUCLEOTIDE SEQUENCE</scope>
    <source>
        <strain evidence="5">K05K4</strain>
    </source>
</reference>
<dbReference type="InterPro" id="IPR029058">
    <property type="entry name" value="AB_hydrolase_fold"/>
</dbReference>
<feature type="domain" description="AB hydrolase-1" evidence="4">
    <location>
        <begin position="21"/>
        <end position="252"/>
    </location>
</feature>
<dbReference type="Pfam" id="PF12697">
    <property type="entry name" value="Abhydrolase_6"/>
    <property type="match status" value="1"/>
</dbReference>
<dbReference type="NCBIfam" id="TIGR03695">
    <property type="entry name" value="menH_SHCHC"/>
    <property type="match status" value="1"/>
</dbReference>
<keyword evidence="2 3" id="KW-0456">Lyase</keyword>
<dbReference type="NCBIfam" id="NF008340">
    <property type="entry name" value="PRK11126.1"/>
    <property type="match status" value="1"/>
</dbReference>